<keyword evidence="1" id="KW-0732">Signal</keyword>
<name>A0A5B9R976_9BACT</name>
<dbReference type="AlphaFoldDB" id="A0A5B9R976"/>
<dbReference type="OrthoDB" id="281179at2"/>
<dbReference type="Proteomes" id="UP000325286">
    <property type="component" value="Chromosome"/>
</dbReference>
<keyword evidence="3" id="KW-1185">Reference proteome</keyword>
<protein>
    <recommendedName>
        <fullName evidence="4">Carboxypeptidase regulatory-like domain-containing protein</fullName>
    </recommendedName>
</protein>
<organism evidence="2 3">
    <name type="scientific">Roseimaritima ulvae</name>
    <dbReference type="NCBI Taxonomy" id="980254"/>
    <lineage>
        <taxon>Bacteria</taxon>
        <taxon>Pseudomonadati</taxon>
        <taxon>Planctomycetota</taxon>
        <taxon>Planctomycetia</taxon>
        <taxon>Pirellulales</taxon>
        <taxon>Pirellulaceae</taxon>
        <taxon>Roseimaritima</taxon>
    </lineage>
</organism>
<feature type="chain" id="PRO_5022818798" description="Carboxypeptidase regulatory-like domain-containing protein" evidence="1">
    <location>
        <begin position="22"/>
        <end position="157"/>
    </location>
</feature>
<dbReference type="SUPFAM" id="SSF49464">
    <property type="entry name" value="Carboxypeptidase regulatory domain-like"/>
    <property type="match status" value="1"/>
</dbReference>
<dbReference type="Gene3D" id="2.60.40.1120">
    <property type="entry name" value="Carboxypeptidase-like, regulatory domain"/>
    <property type="match status" value="1"/>
</dbReference>
<feature type="signal peptide" evidence="1">
    <location>
        <begin position="1"/>
        <end position="21"/>
    </location>
</feature>
<dbReference type="EMBL" id="CP042914">
    <property type="protein sequence ID" value="QEG43501.1"/>
    <property type="molecule type" value="Genomic_DNA"/>
</dbReference>
<proteinExistence type="predicted"/>
<dbReference type="KEGG" id="rul:UC8_55510"/>
<dbReference type="RefSeq" id="WP_068129654.1">
    <property type="nucleotide sequence ID" value="NZ_CP042914.1"/>
</dbReference>
<accession>A0A5B9R976</accession>
<evidence type="ECO:0000256" key="1">
    <source>
        <dbReference type="SAM" id="SignalP"/>
    </source>
</evidence>
<gene>
    <name evidence="2" type="ORF">UC8_55510</name>
</gene>
<evidence type="ECO:0008006" key="4">
    <source>
        <dbReference type="Google" id="ProtNLM"/>
    </source>
</evidence>
<reference evidence="2 3" key="1">
    <citation type="submission" date="2019-08" db="EMBL/GenBank/DDBJ databases">
        <title>Deep-cultivation of Planctomycetes and their phenomic and genomic characterization uncovers novel biology.</title>
        <authorList>
            <person name="Wiegand S."/>
            <person name="Jogler M."/>
            <person name="Boedeker C."/>
            <person name="Pinto D."/>
            <person name="Vollmers J."/>
            <person name="Rivas-Marin E."/>
            <person name="Kohn T."/>
            <person name="Peeters S.H."/>
            <person name="Heuer A."/>
            <person name="Rast P."/>
            <person name="Oberbeckmann S."/>
            <person name="Bunk B."/>
            <person name="Jeske O."/>
            <person name="Meyerdierks A."/>
            <person name="Storesund J.E."/>
            <person name="Kallscheuer N."/>
            <person name="Luecker S."/>
            <person name="Lage O.M."/>
            <person name="Pohl T."/>
            <person name="Merkel B.J."/>
            <person name="Hornburger P."/>
            <person name="Mueller R.-W."/>
            <person name="Bruemmer F."/>
            <person name="Labrenz M."/>
            <person name="Spormann A.M."/>
            <person name="Op den Camp H."/>
            <person name="Overmann J."/>
            <person name="Amann R."/>
            <person name="Jetten M.S.M."/>
            <person name="Mascher T."/>
            <person name="Medema M.H."/>
            <person name="Devos D.P."/>
            <person name="Kaster A.-K."/>
            <person name="Ovreas L."/>
            <person name="Rohde M."/>
            <person name="Galperin M.Y."/>
            <person name="Jogler C."/>
        </authorList>
    </citation>
    <scope>NUCLEOTIDE SEQUENCE [LARGE SCALE GENOMIC DNA]</scope>
    <source>
        <strain evidence="2 3">UC8</strain>
    </source>
</reference>
<sequence length="157" mass="15935" precursor="true">MLHVWKSLSSALVATALLVTAGCGGGDKNPGVDLEPVTGTVTLDGAPLEGAMVVFHGEQGASGVTDASGNFTLTTFDPGDGAKVGVYKVTVSKSEMVGVDTSYSDINSPNYGTEPPPGAEGTRKYIVAEKYSNPDTAGLTADVKSGANEFTFAVTGK</sequence>
<dbReference type="PROSITE" id="PS51257">
    <property type="entry name" value="PROKAR_LIPOPROTEIN"/>
    <property type="match status" value="1"/>
</dbReference>
<evidence type="ECO:0000313" key="3">
    <source>
        <dbReference type="Proteomes" id="UP000325286"/>
    </source>
</evidence>
<dbReference type="InterPro" id="IPR008969">
    <property type="entry name" value="CarboxyPept-like_regulatory"/>
</dbReference>
<evidence type="ECO:0000313" key="2">
    <source>
        <dbReference type="EMBL" id="QEG43501.1"/>
    </source>
</evidence>